<gene>
    <name evidence="1" type="ORF">SAMN05216360_12551</name>
</gene>
<dbReference type="AlphaFoldDB" id="A0A1H0K952"/>
<proteinExistence type="predicted"/>
<evidence type="ECO:0000313" key="1">
    <source>
        <dbReference type="EMBL" id="SDO52485.1"/>
    </source>
</evidence>
<evidence type="ECO:0000313" key="2">
    <source>
        <dbReference type="Proteomes" id="UP000198704"/>
    </source>
</evidence>
<accession>A0A1H0K952</accession>
<reference evidence="2" key="1">
    <citation type="submission" date="2016-10" db="EMBL/GenBank/DDBJ databases">
        <authorList>
            <person name="Varghese N."/>
            <person name="Submissions S."/>
        </authorList>
    </citation>
    <scope>NUCLEOTIDE SEQUENCE [LARGE SCALE GENOMIC DNA]</scope>
    <source>
        <strain evidence="2">BL47</strain>
    </source>
</reference>
<evidence type="ECO:0008006" key="3">
    <source>
        <dbReference type="Google" id="ProtNLM"/>
    </source>
</evidence>
<keyword evidence="2" id="KW-1185">Reference proteome</keyword>
<protein>
    <recommendedName>
        <fullName evidence="3">DUF2513 domain-containing protein</fullName>
    </recommendedName>
</protein>
<dbReference type="Pfam" id="PF10711">
    <property type="entry name" value="DUF2513"/>
    <property type="match status" value="1"/>
</dbReference>
<dbReference type="STRING" id="582672.SAMN05216360_12551"/>
<dbReference type="EMBL" id="FNHS01000025">
    <property type="protein sequence ID" value="SDO52485.1"/>
    <property type="molecule type" value="Genomic_DNA"/>
</dbReference>
<sequence length="127" mass="14358">MDFIRELLLKVDRGERTFETASDDVASALGISSEGLPSHEEAEKLQQHIHLLERAGFLEVEFRSAGGYVQIRDLTYEGYDLLDSIRDPDVWKETKSRASQIGGWTVDIIKELAKSYLKQKAQQLGFG</sequence>
<dbReference type="Proteomes" id="UP000198704">
    <property type="component" value="Unassembled WGS sequence"/>
</dbReference>
<organism evidence="1 2">
    <name type="scientific">Methylobacterium phyllostachyos</name>
    <dbReference type="NCBI Taxonomy" id="582672"/>
    <lineage>
        <taxon>Bacteria</taxon>
        <taxon>Pseudomonadati</taxon>
        <taxon>Pseudomonadota</taxon>
        <taxon>Alphaproteobacteria</taxon>
        <taxon>Hyphomicrobiales</taxon>
        <taxon>Methylobacteriaceae</taxon>
        <taxon>Methylobacterium</taxon>
    </lineage>
</organism>
<name>A0A1H0K952_9HYPH</name>
<dbReference type="InterPro" id="IPR019650">
    <property type="entry name" value="DUF2513"/>
</dbReference>